<evidence type="ECO:0000313" key="1">
    <source>
        <dbReference type="EMBL" id="KAJ7521366.1"/>
    </source>
</evidence>
<reference evidence="2" key="1">
    <citation type="journal article" date="2024" name="Proc. Natl. Acad. Sci. U.S.A.">
        <title>Extraordinary preservation of gene collinearity over three hundred million years revealed in homosporous lycophytes.</title>
        <authorList>
            <person name="Li C."/>
            <person name="Wickell D."/>
            <person name="Kuo L.Y."/>
            <person name="Chen X."/>
            <person name="Nie B."/>
            <person name="Liao X."/>
            <person name="Peng D."/>
            <person name="Ji J."/>
            <person name="Jenkins J."/>
            <person name="Williams M."/>
            <person name="Shu S."/>
            <person name="Plott C."/>
            <person name="Barry K."/>
            <person name="Rajasekar S."/>
            <person name="Grimwood J."/>
            <person name="Han X."/>
            <person name="Sun S."/>
            <person name="Hou Z."/>
            <person name="He W."/>
            <person name="Dai G."/>
            <person name="Sun C."/>
            <person name="Schmutz J."/>
            <person name="Leebens-Mack J.H."/>
            <person name="Li F.W."/>
            <person name="Wang L."/>
        </authorList>
    </citation>
    <scope>NUCLEOTIDE SEQUENCE [LARGE SCALE GENOMIC DNA]</scope>
    <source>
        <strain evidence="2">cv. PW_Plant_1</strain>
    </source>
</reference>
<accession>A0ACC2AV03</accession>
<organism evidence="1 2">
    <name type="scientific">Diphasiastrum complanatum</name>
    <name type="common">Issler's clubmoss</name>
    <name type="synonym">Lycopodium complanatum</name>
    <dbReference type="NCBI Taxonomy" id="34168"/>
    <lineage>
        <taxon>Eukaryota</taxon>
        <taxon>Viridiplantae</taxon>
        <taxon>Streptophyta</taxon>
        <taxon>Embryophyta</taxon>
        <taxon>Tracheophyta</taxon>
        <taxon>Lycopodiopsida</taxon>
        <taxon>Lycopodiales</taxon>
        <taxon>Lycopodiaceae</taxon>
        <taxon>Lycopodioideae</taxon>
        <taxon>Diphasiastrum</taxon>
    </lineage>
</organism>
<evidence type="ECO:0000313" key="2">
    <source>
        <dbReference type="Proteomes" id="UP001162992"/>
    </source>
</evidence>
<sequence>MLRLLPSMGDPSRRCLRRDVGIWLTMARCIPKSSTIATLMCMQMRMGGNNTTWMNTAVLVTCMHSFKNNRGPVVGILKGYTHLEHHHLHRYLHCFVHWRRCIFRPALSHYLYILIHA</sequence>
<dbReference type="Proteomes" id="UP001162992">
    <property type="component" value="Chromosome 19"/>
</dbReference>
<gene>
    <name evidence="1" type="ORF">O6H91_19G050500</name>
</gene>
<dbReference type="EMBL" id="CM055110">
    <property type="protein sequence ID" value="KAJ7521366.1"/>
    <property type="molecule type" value="Genomic_DNA"/>
</dbReference>
<protein>
    <submittedName>
        <fullName evidence="1">Uncharacterized protein</fullName>
    </submittedName>
</protein>
<comment type="caution">
    <text evidence="1">The sequence shown here is derived from an EMBL/GenBank/DDBJ whole genome shotgun (WGS) entry which is preliminary data.</text>
</comment>
<name>A0ACC2AV03_DIPCM</name>
<keyword evidence="2" id="KW-1185">Reference proteome</keyword>
<proteinExistence type="predicted"/>